<reference evidence="3 4" key="1">
    <citation type="journal article" date="2021" name="Elife">
        <title>Chloroplast acquisition without the gene transfer in kleptoplastic sea slugs, Plakobranchus ocellatus.</title>
        <authorList>
            <person name="Maeda T."/>
            <person name="Takahashi S."/>
            <person name="Yoshida T."/>
            <person name="Shimamura S."/>
            <person name="Takaki Y."/>
            <person name="Nagai Y."/>
            <person name="Toyoda A."/>
            <person name="Suzuki Y."/>
            <person name="Arimoto A."/>
            <person name="Ishii H."/>
            <person name="Satoh N."/>
            <person name="Nishiyama T."/>
            <person name="Hasebe M."/>
            <person name="Maruyama T."/>
            <person name="Minagawa J."/>
            <person name="Obokata J."/>
            <person name="Shigenobu S."/>
        </authorList>
    </citation>
    <scope>NUCLEOTIDE SEQUENCE [LARGE SCALE GENOMIC DNA]</scope>
</reference>
<accession>A0AAV4BI40</accession>
<evidence type="ECO:0000259" key="2">
    <source>
        <dbReference type="PROSITE" id="PS51352"/>
    </source>
</evidence>
<dbReference type="Gene3D" id="3.40.30.10">
    <property type="entry name" value="Glutaredoxin"/>
    <property type="match status" value="3"/>
</dbReference>
<dbReference type="GO" id="GO:0006457">
    <property type="term" value="P:protein folding"/>
    <property type="evidence" value="ECO:0007669"/>
    <property type="project" value="TreeGrafter"/>
</dbReference>
<keyword evidence="1" id="KW-0732">Signal</keyword>
<keyword evidence="4" id="KW-1185">Reference proteome</keyword>
<dbReference type="GO" id="GO:0003756">
    <property type="term" value="F:protein disulfide isomerase activity"/>
    <property type="evidence" value="ECO:0007669"/>
    <property type="project" value="TreeGrafter"/>
</dbReference>
<dbReference type="GO" id="GO:0005793">
    <property type="term" value="C:endoplasmic reticulum-Golgi intermediate compartment"/>
    <property type="evidence" value="ECO:0007669"/>
    <property type="project" value="TreeGrafter"/>
</dbReference>
<dbReference type="Pfam" id="PF13848">
    <property type="entry name" value="Thioredoxin_6"/>
    <property type="match status" value="1"/>
</dbReference>
<dbReference type="EMBL" id="BLXT01004960">
    <property type="protein sequence ID" value="GFO18478.1"/>
    <property type="molecule type" value="Genomic_DNA"/>
</dbReference>
<evidence type="ECO:0000313" key="4">
    <source>
        <dbReference type="Proteomes" id="UP000735302"/>
    </source>
</evidence>
<feature type="domain" description="Thioredoxin" evidence="2">
    <location>
        <begin position="5"/>
        <end position="135"/>
    </location>
</feature>
<comment type="caution">
    <text evidence="3">The sequence shown here is derived from an EMBL/GenBank/DDBJ whole genome shotgun (WGS) entry which is preliminary data.</text>
</comment>
<proteinExistence type="predicted"/>
<dbReference type="SUPFAM" id="SSF52833">
    <property type="entry name" value="Thioredoxin-like"/>
    <property type="match status" value="2"/>
</dbReference>
<evidence type="ECO:0000313" key="3">
    <source>
        <dbReference type="EMBL" id="GFO18478.1"/>
    </source>
</evidence>
<protein>
    <submittedName>
        <fullName evidence="3">Endoplasmic reticulum resident protein 44</fullName>
    </submittedName>
</protein>
<dbReference type="PANTHER" id="PTHR46295">
    <property type="entry name" value="ENDOPLASMIC RETICULUM RESIDENT PROTEIN 44"/>
    <property type="match status" value="1"/>
</dbReference>
<organism evidence="3 4">
    <name type="scientific">Plakobranchus ocellatus</name>
    <dbReference type="NCBI Taxonomy" id="259542"/>
    <lineage>
        <taxon>Eukaryota</taxon>
        <taxon>Metazoa</taxon>
        <taxon>Spiralia</taxon>
        <taxon>Lophotrochozoa</taxon>
        <taxon>Mollusca</taxon>
        <taxon>Gastropoda</taxon>
        <taxon>Heterobranchia</taxon>
        <taxon>Euthyneura</taxon>
        <taxon>Panpulmonata</taxon>
        <taxon>Sacoglossa</taxon>
        <taxon>Placobranchoidea</taxon>
        <taxon>Plakobranchidae</taxon>
        <taxon>Plakobranchus</taxon>
    </lineage>
</organism>
<name>A0AAV4BI40_9GAST</name>
<dbReference type="InterPro" id="IPR036249">
    <property type="entry name" value="Thioredoxin-like_sf"/>
</dbReference>
<sequence>MKLDLYVLSLSTLFALCRQSVNGEAVSLNLNNVDSVLGASDLAIVNFYADWCKFSQILAPTFDEAGKKIHEEKENPGNIVFAKVDCDREGTLAARYRINKYPTLKIFRGGVMMKKEYRGQRSVEALIQFAKDETKPAIHDVESLDALNEIDKKKLSIIGFFDSKDSDHFRTFSRVASILRDDCQFHAAVGPVSVTERQAGDHINFRSSTTLGQDIIYDKNLNDFDALHTWATQRCTPLVREITFENAEELTEEGLPFVILFHHPDDSATPDLFRHRVQIEVAHEKARKRFTLGWLKTFDICGLRCDYDVRCAHEALSADPRVPYHNVILAMIQTLPGVHLLCWKLL</sequence>
<gene>
    <name evidence="3" type="ORF">PoB_004498300</name>
</gene>
<dbReference type="PANTHER" id="PTHR46295:SF1">
    <property type="entry name" value="ENDOPLASMIC RETICULUM RESIDENT PROTEIN 44"/>
    <property type="match status" value="1"/>
</dbReference>
<dbReference type="PROSITE" id="PS51352">
    <property type="entry name" value="THIOREDOXIN_2"/>
    <property type="match status" value="1"/>
</dbReference>
<dbReference type="GO" id="GO:0005789">
    <property type="term" value="C:endoplasmic reticulum membrane"/>
    <property type="evidence" value="ECO:0007669"/>
    <property type="project" value="TreeGrafter"/>
</dbReference>
<feature type="chain" id="PRO_5043506496" evidence="1">
    <location>
        <begin position="24"/>
        <end position="346"/>
    </location>
</feature>
<dbReference type="Proteomes" id="UP000735302">
    <property type="component" value="Unassembled WGS sequence"/>
</dbReference>
<evidence type="ECO:0000256" key="1">
    <source>
        <dbReference type="SAM" id="SignalP"/>
    </source>
</evidence>
<dbReference type="AlphaFoldDB" id="A0AAV4BI40"/>
<feature type="signal peptide" evidence="1">
    <location>
        <begin position="1"/>
        <end position="23"/>
    </location>
</feature>
<dbReference type="Pfam" id="PF00085">
    <property type="entry name" value="Thioredoxin"/>
    <property type="match status" value="1"/>
</dbReference>
<dbReference type="InterPro" id="IPR013766">
    <property type="entry name" value="Thioredoxin_domain"/>
</dbReference>
<dbReference type="InterPro" id="IPR052643">
    <property type="entry name" value="ERP44"/>
</dbReference>